<accession>A0A2P2JVF6</accession>
<organism evidence="2">
    <name type="scientific">Rhizophora mucronata</name>
    <name type="common">Asiatic mangrove</name>
    <dbReference type="NCBI Taxonomy" id="61149"/>
    <lineage>
        <taxon>Eukaryota</taxon>
        <taxon>Viridiplantae</taxon>
        <taxon>Streptophyta</taxon>
        <taxon>Embryophyta</taxon>
        <taxon>Tracheophyta</taxon>
        <taxon>Spermatophyta</taxon>
        <taxon>Magnoliopsida</taxon>
        <taxon>eudicotyledons</taxon>
        <taxon>Gunneridae</taxon>
        <taxon>Pentapetalae</taxon>
        <taxon>rosids</taxon>
        <taxon>fabids</taxon>
        <taxon>Malpighiales</taxon>
        <taxon>Rhizophoraceae</taxon>
        <taxon>Rhizophora</taxon>
    </lineage>
</organism>
<keyword evidence="1" id="KW-1133">Transmembrane helix</keyword>
<protein>
    <submittedName>
        <fullName evidence="2">Uncharacterized protein</fullName>
    </submittedName>
</protein>
<dbReference type="AlphaFoldDB" id="A0A2P2JVF6"/>
<proteinExistence type="predicted"/>
<evidence type="ECO:0000256" key="1">
    <source>
        <dbReference type="SAM" id="Phobius"/>
    </source>
</evidence>
<feature type="transmembrane region" description="Helical" evidence="1">
    <location>
        <begin position="12"/>
        <end position="35"/>
    </location>
</feature>
<sequence>MAMSPVSLCEPPYNLISVGYGNVCVAMQGSLRIIILRKFSWW</sequence>
<reference evidence="2" key="1">
    <citation type="submission" date="2018-02" db="EMBL/GenBank/DDBJ databases">
        <title>Rhizophora mucronata_Transcriptome.</title>
        <authorList>
            <person name="Meera S.P."/>
            <person name="Sreeshan A."/>
            <person name="Augustine A."/>
        </authorList>
    </citation>
    <scope>NUCLEOTIDE SEQUENCE</scope>
    <source>
        <tissue evidence="2">Leaf</tissue>
    </source>
</reference>
<keyword evidence="1" id="KW-0472">Membrane</keyword>
<name>A0A2P2JVF6_RHIMU</name>
<keyword evidence="1" id="KW-0812">Transmembrane</keyword>
<evidence type="ECO:0000313" key="2">
    <source>
        <dbReference type="EMBL" id="MBW97445.1"/>
    </source>
</evidence>
<dbReference type="EMBL" id="GGEC01016962">
    <property type="protein sequence ID" value="MBW97445.1"/>
    <property type="molecule type" value="Transcribed_RNA"/>
</dbReference>